<keyword evidence="1" id="KW-0472">Membrane</keyword>
<comment type="caution">
    <text evidence="2">The sequence shown here is derived from an EMBL/GenBank/DDBJ whole genome shotgun (WGS) entry which is preliminary data.</text>
</comment>
<dbReference type="InterPro" id="IPR036278">
    <property type="entry name" value="Sialidase_sf"/>
</dbReference>
<protein>
    <submittedName>
        <fullName evidence="2">Uncharacterized protein</fullName>
    </submittedName>
</protein>
<reference evidence="2 3" key="1">
    <citation type="submission" date="2017-07" db="EMBL/GenBank/DDBJ databases">
        <title>Recovery of genomes from metagenomes via a dereplication, aggregation, and scoring strategy.</title>
        <authorList>
            <person name="Sieber C.M."/>
            <person name="Probst A.J."/>
            <person name="Sharrar A."/>
            <person name="Thomas B.C."/>
            <person name="Hess M."/>
            <person name="Tringe S.G."/>
            <person name="Banfield J.F."/>
        </authorList>
    </citation>
    <scope>NUCLEOTIDE SEQUENCE [LARGE SCALE GENOMIC DNA]</scope>
    <source>
        <strain evidence="2">JGI_Cruoil_03_51_56</strain>
    </source>
</reference>
<organism evidence="2 3">
    <name type="scientific">candidate division WOR-3 bacterium JGI_Cruoil_03_51_56</name>
    <dbReference type="NCBI Taxonomy" id="1973747"/>
    <lineage>
        <taxon>Bacteria</taxon>
        <taxon>Bacteria division WOR-3</taxon>
    </lineage>
</organism>
<evidence type="ECO:0000256" key="1">
    <source>
        <dbReference type="SAM" id="Phobius"/>
    </source>
</evidence>
<feature type="transmembrane region" description="Helical" evidence="1">
    <location>
        <begin position="21"/>
        <end position="40"/>
    </location>
</feature>
<gene>
    <name evidence="2" type="ORF">CH330_08225</name>
</gene>
<name>A0A235BQ15_UNCW3</name>
<dbReference type="CDD" id="cd15482">
    <property type="entry name" value="Sialidase_non-viral"/>
    <property type="match status" value="1"/>
</dbReference>
<dbReference type="AlphaFoldDB" id="A0A235BQ15"/>
<keyword evidence="1" id="KW-1133">Transmembrane helix</keyword>
<evidence type="ECO:0000313" key="2">
    <source>
        <dbReference type="EMBL" id="OYD14583.1"/>
    </source>
</evidence>
<proteinExistence type="predicted"/>
<accession>A0A235BQ15</accession>
<keyword evidence="1" id="KW-0812">Transmembrane</keyword>
<dbReference type="SUPFAM" id="SSF50939">
    <property type="entry name" value="Sialidases"/>
    <property type="match status" value="1"/>
</dbReference>
<sequence>MRRFFFTVTHTGHKASHIADMLAYWPVMLFLATYAPAQLITDTAGFTARDRQVYGPAIRYIVNDTMRGIHIVWKTGYGNILYNFCPCDSTWRWENGVIVNEYPRNLGCLGIDITTGQALIGTDYLSRGIPQATYFSNSTSGNGVFVESRIAPGYRHVLAATSRYGWPRFAALRNDSLFFLSPWSYRFLEPVGPFPSHNLASSKQCGRFGYIFSKTSGSGKGNLFLKETPNNGANWYTTVNLSDSVPSDFNRSLLGGCAIYDSIRLHLVVGFYDGARRNQSQIWHYAKYDSPPWHLVHQFVLPDSVNIGDCALAAGRPSIGRNPHNGEYYIVWEQFNQHNIDHMTGLCRADIWASRSCNNGKTWGEPVRLTQPDETSKRFPFLAEVADDTLHIIYFADQVAGFWEQNQGPRTINPVIHLRVASDFLPAGIAQSKQTGNIYPDFRIVPTISNSSFMIYTQSTIRLQVFNNSGRMVANLVATKPVFRWNPALQPGVYFIRSTIPAFTAFRILRVR</sequence>
<dbReference type="EMBL" id="NOZP01000150">
    <property type="protein sequence ID" value="OYD14583.1"/>
    <property type="molecule type" value="Genomic_DNA"/>
</dbReference>
<dbReference type="Proteomes" id="UP000215559">
    <property type="component" value="Unassembled WGS sequence"/>
</dbReference>
<evidence type="ECO:0000313" key="3">
    <source>
        <dbReference type="Proteomes" id="UP000215559"/>
    </source>
</evidence>